<accession>A0A5C8KDK4</accession>
<protein>
    <submittedName>
        <fullName evidence="2">Uncharacterized protein</fullName>
    </submittedName>
</protein>
<evidence type="ECO:0000256" key="1">
    <source>
        <dbReference type="SAM" id="MobiDB-lite"/>
    </source>
</evidence>
<dbReference type="OrthoDB" id="1067458at2"/>
<evidence type="ECO:0000313" key="3">
    <source>
        <dbReference type="Proteomes" id="UP000321926"/>
    </source>
</evidence>
<keyword evidence="3" id="KW-1185">Reference proteome</keyword>
<dbReference type="RefSeq" id="WP_147920696.1">
    <property type="nucleotide sequence ID" value="NZ_VRTY01000013.1"/>
</dbReference>
<dbReference type="Proteomes" id="UP000321926">
    <property type="component" value="Unassembled WGS sequence"/>
</dbReference>
<proteinExistence type="predicted"/>
<organism evidence="2 3">
    <name type="scientific">Pontibacter qinzhouensis</name>
    <dbReference type="NCBI Taxonomy" id="2603253"/>
    <lineage>
        <taxon>Bacteria</taxon>
        <taxon>Pseudomonadati</taxon>
        <taxon>Bacteroidota</taxon>
        <taxon>Cytophagia</taxon>
        <taxon>Cytophagales</taxon>
        <taxon>Hymenobacteraceae</taxon>
        <taxon>Pontibacter</taxon>
    </lineage>
</organism>
<dbReference type="EMBL" id="VRTY01000013">
    <property type="protein sequence ID" value="TXK50283.1"/>
    <property type="molecule type" value="Genomic_DNA"/>
</dbReference>
<name>A0A5C8KDK4_9BACT</name>
<comment type="caution">
    <text evidence="2">The sequence shown here is derived from an EMBL/GenBank/DDBJ whole genome shotgun (WGS) entry which is preliminary data.</text>
</comment>
<evidence type="ECO:0000313" key="2">
    <source>
        <dbReference type="EMBL" id="TXK50283.1"/>
    </source>
</evidence>
<dbReference type="AlphaFoldDB" id="A0A5C8KDK4"/>
<gene>
    <name evidence="2" type="ORF">FVR03_05165</name>
</gene>
<dbReference type="PROSITE" id="PS51257">
    <property type="entry name" value="PROKAR_LIPOPROTEIN"/>
    <property type="match status" value="1"/>
</dbReference>
<reference evidence="2 3" key="1">
    <citation type="submission" date="2019-08" db="EMBL/GenBank/DDBJ databases">
        <authorList>
            <person name="Shi S."/>
        </authorList>
    </citation>
    <scope>NUCLEOTIDE SEQUENCE [LARGE SCALE GENOMIC DNA]</scope>
    <source>
        <strain evidence="2 3">GY10130</strain>
    </source>
</reference>
<sequence>MPITKSVSSLYLLLSLLLVVSGCYKKESSGEETGEATATVEQKDEPRTTTTAPAESSKVDVNLYLEVSNGMKGFMPPAEAGRKPTEFQSRLNKMISEVQDGIYVDSKSYYLAKQDNQGRPVLDSVSYSTLKSTVVSGIKANVLGTPLPAMLQAALEKSVAQNTVSIIVSDFIHGPDPRDQGQFISLDSDIRSSLKLAEHKGLVVAVLADASSFYGSYYPAVKKPAVSKKLDGEEIPYYIWVIGKQQEVQVVTNKVLRNLPAQQAYFGFGYTTLPYSAVLKSKQFRPAGVVYCTSRTAETCTSVNIQPQKDEPVSFTIGVDLNTLPASMQELAYLKRNLKLAATGCRATIGDISAATEDTKAIPELAGYTHFVQVNVPELTANKGTLALQLQQVVPTWIENWSTENDNDPAADPKKTYQFNKIIDGVQALYRDQRKHVFSLTMDFNKAD</sequence>
<feature type="region of interest" description="Disordered" evidence="1">
    <location>
        <begin position="30"/>
        <end position="55"/>
    </location>
</feature>